<feature type="transmembrane region" description="Helical" evidence="1">
    <location>
        <begin position="204"/>
        <end position="222"/>
    </location>
</feature>
<dbReference type="Proteomes" id="UP000823868">
    <property type="component" value="Unassembled WGS sequence"/>
</dbReference>
<keyword evidence="1" id="KW-0812">Transmembrane</keyword>
<evidence type="ECO:0000313" key="3">
    <source>
        <dbReference type="Proteomes" id="UP000823868"/>
    </source>
</evidence>
<reference evidence="2" key="1">
    <citation type="journal article" date="2021" name="PeerJ">
        <title>Extensive microbial diversity within the chicken gut microbiome revealed by metagenomics and culture.</title>
        <authorList>
            <person name="Gilroy R."/>
            <person name="Ravi A."/>
            <person name="Getino M."/>
            <person name="Pursley I."/>
            <person name="Horton D.L."/>
            <person name="Alikhan N.F."/>
            <person name="Baker D."/>
            <person name="Gharbi K."/>
            <person name="Hall N."/>
            <person name="Watson M."/>
            <person name="Adriaenssens E.M."/>
            <person name="Foster-Nyarko E."/>
            <person name="Jarju S."/>
            <person name="Secka A."/>
            <person name="Antonio M."/>
            <person name="Oren A."/>
            <person name="Chaudhuri R.R."/>
            <person name="La Ragione R."/>
            <person name="Hildebrand F."/>
            <person name="Pallen M.J."/>
        </authorList>
    </citation>
    <scope>NUCLEOTIDE SEQUENCE</scope>
    <source>
        <strain evidence="2">ChiBcec16_6824</strain>
    </source>
</reference>
<gene>
    <name evidence="2" type="ORF">H9841_01570</name>
</gene>
<reference evidence="2" key="2">
    <citation type="submission" date="2021-04" db="EMBL/GenBank/DDBJ databases">
        <authorList>
            <person name="Gilroy R."/>
        </authorList>
    </citation>
    <scope>NUCLEOTIDE SEQUENCE</scope>
    <source>
        <strain evidence="2">ChiBcec16_6824</strain>
    </source>
</reference>
<dbReference type="InterPro" id="IPR021359">
    <property type="entry name" value="DUF2812"/>
</dbReference>
<feature type="transmembrane region" description="Helical" evidence="1">
    <location>
        <begin position="163"/>
        <end position="183"/>
    </location>
</feature>
<accession>A0A9D1YA16</accession>
<comment type="caution">
    <text evidence="2">The sequence shown here is derived from an EMBL/GenBank/DDBJ whole genome shotgun (WGS) entry which is preliminary data.</text>
</comment>
<feature type="transmembrane region" description="Helical" evidence="1">
    <location>
        <begin position="266"/>
        <end position="288"/>
    </location>
</feature>
<feature type="transmembrane region" description="Helical" evidence="1">
    <location>
        <begin position="234"/>
        <end position="254"/>
    </location>
</feature>
<dbReference type="AlphaFoldDB" id="A0A9D1YA16"/>
<dbReference type="EMBL" id="DXDX01000032">
    <property type="protein sequence ID" value="HIY20576.1"/>
    <property type="molecule type" value="Genomic_DNA"/>
</dbReference>
<name>A0A9D1YA16_9FIRM</name>
<evidence type="ECO:0000313" key="2">
    <source>
        <dbReference type="EMBL" id="HIY20576.1"/>
    </source>
</evidence>
<protein>
    <submittedName>
        <fullName evidence="2">DUF2812 domain-containing protein</fullName>
    </submittedName>
</protein>
<keyword evidence="1" id="KW-0472">Membrane</keyword>
<evidence type="ECO:0000256" key="1">
    <source>
        <dbReference type="SAM" id="Phobius"/>
    </source>
</evidence>
<organism evidence="2 3">
    <name type="scientific">Candidatus Flavonifractor merdigallinarum</name>
    <dbReference type="NCBI Taxonomy" id="2838589"/>
    <lineage>
        <taxon>Bacteria</taxon>
        <taxon>Bacillati</taxon>
        <taxon>Bacillota</taxon>
        <taxon>Clostridia</taxon>
        <taxon>Eubacteriales</taxon>
        <taxon>Oscillospiraceae</taxon>
        <taxon>Flavonifractor</taxon>
    </lineage>
</organism>
<dbReference type="Pfam" id="PF11193">
    <property type="entry name" value="DUF2812"/>
    <property type="match status" value="1"/>
</dbReference>
<feature type="transmembrane region" description="Helical" evidence="1">
    <location>
        <begin position="124"/>
        <end position="147"/>
    </location>
</feature>
<sequence length="449" mass="51013">MKDRKWDFIPFSFYDRTGMAAHLENRAAQGWMLERISPFGWFYRRISPAQLHFTVTYNHRMSEFAPGPTEEEQTYQDFCTHGGWQFVTQSGKMSFFSSAEPDPVPIETDPILELKHIGRAMRPIVILLFFWLLIGFWMGGSWCYSLINHPIDLLANSLNFATGLWWLGLFLYSAADLWSYFHWRHKTKQAAQLGEFVPTRGHHRLLLGVVALVAASLLYWLLTDQTSGMRMMTLAWLAIYLVLLLAVQGTKQFLKRRGAPTGVNRAVTLSVDVILAFVLCGVVFFFLLHTVRTGISSPELDAQPPLSIEALAGGNQEDYIHSVRREESVFLARLTVQQFTNWHQSTKASSLDYTLLDIKVPFLYSLCLDDMLQAQNTGPSDYTYVTTAPTPWGAEAAYQLTLDGEALDRYLLCWPERMVSLDFNWIPTAEQMAQVGAAFNPAHAPDTAE</sequence>
<proteinExistence type="predicted"/>
<keyword evidence="1" id="KW-1133">Transmembrane helix</keyword>